<organism evidence="2 3">
    <name type="scientific">Levilactobacillus zymae</name>
    <dbReference type="NCBI Taxonomy" id="267363"/>
    <lineage>
        <taxon>Bacteria</taxon>
        <taxon>Bacillati</taxon>
        <taxon>Bacillota</taxon>
        <taxon>Bacilli</taxon>
        <taxon>Lactobacillales</taxon>
        <taxon>Lactobacillaceae</taxon>
        <taxon>Levilactobacillus</taxon>
    </lineage>
</organism>
<proteinExistence type="predicted"/>
<reference evidence="2 3" key="1">
    <citation type="submission" date="2019-07" db="EMBL/GenBank/DDBJ databases">
        <title>Whole genome shotgun sequence of Lactobacillus zymae NBRC 107157.</title>
        <authorList>
            <person name="Hosoyama A."/>
            <person name="Uohara A."/>
            <person name="Ohji S."/>
            <person name="Ichikawa N."/>
        </authorList>
    </citation>
    <scope>NUCLEOTIDE SEQUENCE [LARGE SCALE GENOMIC DNA]</scope>
    <source>
        <strain evidence="2 3">NBRC 107157</strain>
    </source>
</reference>
<comment type="caution">
    <text evidence="2">The sequence shown here is derived from an EMBL/GenBank/DDBJ whole genome shotgun (WGS) entry which is preliminary data.</text>
</comment>
<keyword evidence="1" id="KW-0472">Membrane</keyword>
<gene>
    <name evidence="2" type="ORF">LZY01_21310</name>
</gene>
<feature type="transmembrane region" description="Helical" evidence="1">
    <location>
        <begin position="32"/>
        <end position="52"/>
    </location>
</feature>
<keyword evidence="3" id="KW-1185">Reference proteome</keyword>
<keyword evidence="1" id="KW-1133">Transmembrane helix</keyword>
<name>A0ABQ0X667_9LACO</name>
<evidence type="ECO:0000313" key="3">
    <source>
        <dbReference type="Proteomes" id="UP000321794"/>
    </source>
</evidence>
<protein>
    <submittedName>
        <fullName evidence="2">Uncharacterized protein</fullName>
    </submittedName>
</protein>
<evidence type="ECO:0000313" key="2">
    <source>
        <dbReference type="EMBL" id="GEO72963.1"/>
    </source>
</evidence>
<keyword evidence="1" id="KW-0812">Transmembrane</keyword>
<dbReference type="Proteomes" id="UP000321794">
    <property type="component" value="Unassembled WGS sequence"/>
</dbReference>
<sequence length="60" mass="7275">MLRSVKFWLAMILLLNFYNLWRDSFGGVMWEWHLCLGLSGIVLLVMALWDAYARRKYFKM</sequence>
<dbReference type="EMBL" id="BJZK01000032">
    <property type="protein sequence ID" value="GEO72963.1"/>
    <property type="molecule type" value="Genomic_DNA"/>
</dbReference>
<accession>A0ABQ0X667</accession>
<evidence type="ECO:0000256" key="1">
    <source>
        <dbReference type="SAM" id="Phobius"/>
    </source>
</evidence>